<dbReference type="GO" id="GO:0005886">
    <property type="term" value="C:plasma membrane"/>
    <property type="evidence" value="ECO:0007669"/>
    <property type="project" value="TreeGrafter"/>
</dbReference>
<dbReference type="InterPro" id="IPR005467">
    <property type="entry name" value="His_kinase_dom"/>
</dbReference>
<dbReference type="Gene3D" id="1.10.8.500">
    <property type="entry name" value="HAMP domain in histidine kinase"/>
    <property type="match status" value="1"/>
</dbReference>
<evidence type="ECO:0000256" key="10">
    <source>
        <dbReference type="SAM" id="Phobius"/>
    </source>
</evidence>
<evidence type="ECO:0000256" key="8">
    <source>
        <dbReference type="ARBA" id="ARBA00023136"/>
    </source>
</evidence>
<comment type="caution">
    <text evidence="14">The sequence shown here is derived from an EMBL/GenBank/DDBJ whole genome shotgun (WGS) entry which is preliminary data.</text>
</comment>
<dbReference type="GO" id="GO:0004721">
    <property type="term" value="F:phosphoprotein phosphatase activity"/>
    <property type="evidence" value="ECO:0007669"/>
    <property type="project" value="TreeGrafter"/>
</dbReference>
<dbReference type="InterPro" id="IPR003660">
    <property type="entry name" value="HAMP_dom"/>
</dbReference>
<dbReference type="FunFam" id="3.30.565.10:FF:000006">
    <property type="entry name" value="Sensor histidine kinase WalK"/>
    <property type="match status" value="1"/>
</dbReference>
<dbReference type="SUPFAM" id="SSF55874">
    <property type="entry name" value="ATPase domain of HSP90 chaperone/DNA topoisomerase II/histidine kinase"/>
    <property type="match status" value="1"/>
</dbReference>
<organism evidence="14">
    <name type="scientific">candidate division WOR-3 bacterium</name>
    <dbReference type="NCBI Taxonomy" id="2052148"/>
    <lineage>
        <taxon>Bacteria</taxon>
        <taxon>Bacteria division WOR-3</taxon>
    </lineage>
</organism>
<dbReference type="AlphaFoldDB" id="A0A7C4YH77"/>
<evidence type="ECO:0000256" key="3">
    <source>
        <dbReference type="ARBA" id="ARBA00012438"/>
    </source>
</evidence>
<keyword evidence="5" id="KW-0808">Transferase</keyword>
<dbReference type="GO" id="GO:0000155">
    <property type="term" value="F:phosphorelay sensor kinase activity"/>
    <property type="evidence" value="ECO:0007669"/>
    <property type="project" value="InterPro"/>
</dbReference>
<keyword evidence="4" id="KW-0597">Phosphoprotein</keyword>
<feature type="transmembrane region" description="Helical" evidence="10">
    <location>
        <begin position="6"/>
        <end position="32"/>
    </location>
</feature>
<dbReference type="PANTHER" id="PTHR45453">
    <property type="entry name" value="PHOSPHATE REGULON SENSOR PROTEIN PHOR"/>
    <property type="match status" value="1"/>
</dbReference>
<dbReference type="PANTHER" id="PTHR45453:SF1">
    <property type="entry name" value="PHOSPHATE REGULON SENSOR PROTEIN PHOR"/>
    <property type="match status" value="1"/>
</dbReference>
<evidence type="ECO:0000256" key="6">
    <source>
        <dbReference type="ARBA" id="ARBA00022777"/>
    </source>
</evidence>
<evidence type="ECO:0000259" key="13">
    <source>
        <dbReference type="PROSITE" id="PS50885"/>
    </source>
</evidence>
<reference evidence="14" key="1">
    <citation type="journal article" date="2020" name="mSystems">
        <title>Genome- and Community-Level Interaction Insights into Carbon Utilization and Element Cycling Functions of Hydrothermarchaeota in Hydrothermal Sediment.</title>
        <authorList>
            <person name="Zhou Z."/>
            <person name="Liu Y."/>
            <person name="Xu W."/>
            <person name="Pan J."/>
            <person name="Luo Z.H."/>
            <person name="Li M."/>
        </authorList>
    </citation>
    <scope>NUCLEOTIDE SEQUENCE [LARGE SCALE GENOMIC DNA]</scope>
    <source>
        <strain evidence="14">SpSt-780</strain>
    </source>
</reference>
<dbReference type="Gene3D" id="3.30.450.20">
    <property type="entry name" value="PAS domain"/>
    <property type="match status" value="2"/>
</dbReference>
<keyword evidence="10" id="KW-0812">Transmembrane</keyword>
<evidence type="ECO:0000259" key="11">
    <source>
        <dbReference type="PROSITE" id="PS50109"/>
    </source>
</evidence>
<dbReference type="InterPro" id="IPR003594">
    <property type="entry name" value="HATPase_dom"/>
</dbReference>
<keyword evidence="6" id="KW-0418">Kinase</keyword>
<dbReference type="SUPFAM" id="SSF47384">
    <property type="entry name" value="Homodimeric domain of signal transducing histidine kinase"/>
    <property type="match status" value="1"/>
</dbReference>
<dbReference type="Pfam" id="PF00672">
    <property type="entry name" value="HAMP"/>
    <property type="match status" value="1"/>
</dbReference>
<dbReference type="GO" id="GO:0016036">
    <property type="term" value="P:cellular response to phosphate starvation"/>
    <property type="evidence" value="ECO:0007669"/>
    <property type="project" value="TreeGrafter"/>
</dbReference>
<evidence type="ECO:0000256" key="2">
    <source>
        <dbReference type="ARBA" id="ARBA00004370"/>
    </source>
</evidence>
<feature type="domain" description="PAS" evidence="12">
    <location>
        <begin position="246"/>
        <end position="282"/>
    </location>
</feature>
<dbReference type="InterPro" id="IPR050351">
    <property type="entry name" value="BphY/WalK/GraS-like"/>
</dbReference>
<feature type="transmembrane region" description="Helical" evidence="10">
    <location>
        <begin position="161"/>
        <end position="183"/>
    </location>
</feature>
<dbReference type="SMART" id="SM00388">
    <property type="entry name" value="HisKA"/>
    <property type="match status" value="1"/>
</dbReference>
<dbReference type="CDD" id="cd06225">
    <property type="entry name" value="HAMP"/>
    <property type="match status" value="1"/>
</dbReference>
<dbReference type="SMART" id="SM00304">
    <property type="entry name" value="HAMP"/>
    <property type="match status" value="1"/>
</dbReference>
<sequence length="574" mass="66557">MRKNFSFKIILFFSLIITSISLISLFLSINTFKREYTFSIRKEMEKIASSISIFSDKIFYEKKEIIDSLAKAIGRESGVRITFISKEGIVLGDSNEDPKNMDNHSTRIEVISALHKKIGYSYRFSKTTKQMMFYVALPVIKDDSVIGIIRISRFAKDVNEAITLLILIFFITYISIIIFFIFVSRSIIVRLTKPLKMLTDATEKISKGKFDINLIINTGDEIEILFRRFQEMSEKIKYLISKISEEKEELKAILSSLQELVIEIDNNGKITNFNESFKKIFNKVERGKYYWEVIRDNYIINFIEKVLNDKIFNNREFLLNGRIYECKSMKTEEKSRLILTFYDITERKNIEMLKKQLIDNIVHELKTPLTIIKGYLESLKGLKGENRRYIQIALKNNERLINLANDLAMLSKIENQKVKFSAKKINLKRVVSDTVEFFKIKAKEKGIKIFIKGRNRIFVYGDPDLIEQMLVNLIDNAIKYTEKGKIEIVLSREDNYAIIQVSDTGIGIPEADIPHIFERFYVVDKSRSKRICGTGLGLSIVKHIVLLHKGSISVESKENKGTTFTIKIPINQNS</sequence>
<evidence type="ECO:0000256" key="9">
    <source>
        <dbReference type="SAM" id="Coils"/>
    </source>
</evidence>
<dbReference type="PROSITE" id="PS50112">
    <property type="entry name" value="PAS"/>
    <property type="match status" value="1"/>
</dbReference>
<dbReference type="InterPro" id="IPR004358">
    <property type="entry name" value="Sig_transdc_His_kin-like_C"/>
</dbReference>
<evidence type="ECO:0000256" key="1">
    <source>
        <dbReference type="ARBA" id="ARBA00000085"/>
    </source>
</evidence>
<feature type="domain" description="Histidine kinase" evidence="11">
    <location>
        <begin position="360"/>
        <end position="572"/>
    </location>
</feature>
<gene>
    <name evidence="14" type="ORF">ENV67_08845</name>
</gene>
<dbReference type="InterPro" id="IPR003661">
    <property type="entry name" value="HisK_dim/P_dom"/>
</dbReference>
<feature type="domain" description="HAMP" evidence="13">
    <location>
        <begin position="189"/>
        <end position="241"/>
    </location>
</feature>
<comment type="subcellular location">
    <subcellularLocation>
        <location evidence="2">Membrane</location>
    </subcellularLocation>
</comment>
<dbReference type="Gene3D" id="1.10.287.130">
    <property type="match status" value="1"/>
</dbReference>
<dbReference type="PROSITE" id="PS50109">
    <property type="entry name" value="HIS_KIN"/>
    <property type="match status" value="1"/>
</dbReference>
<dbReference type="InterPro" id="IPR036890">
    <property type="entry name" value="HATPase_C_sf"/>
</dbReference>
<keyword evidence="9" id="KW-0175">Coiled coil</keyword>
<dbReference type="SUPFAM" id="SSF55785">
    <property type="entry name" value="PYP-like sensor domain (PAS domain)"/>
    <property type="match status" value="1"/>
</dbReference>
<dbReference type="CDD" id="cd00082">
    <property type="entry name" value="HisKA"/>
    <property type="match status" value="1"/>
</dbReference>
<evidence type="ECO:0000259" key="12">
    <source>
        <dbReference type="PROSITE" id="PS50112"/>
    </source>
</evidence>
<keyword evidence="8 10" id="KW-0472">Membrane</keyword>
<name>A0A7C4YH77_UNCW3</name>
<protein>
    <recommendedName>
        <fullName evidence="3">histidine kinase</fullName>
        <ecNumber evidence="3">2.7.13.3</ecNumber>
    </recommendedName>
</protein>
<dbReference type="InterPro" id="IPR035965">
    <property type="entry name" value="PAS-like_dom_sf"/>
</dbReference>
<evidence type="ECO:0000256" key="4">
    <source>
        <dbReference type="ARBA" id="ARBA00022553"/>
    </source>
</evidence>
<dbReference type="CDD" id="cd00075">
    <property type="entry name" value="HATPase"/>
    <property type="match status" value="1"/>
</dbReference>
<keyword evidence="10" id="KW-1133">Transmembrane helix</keyword>
<evidence type="ECO:0000313" key="14">
    <source>
        <dbReference type="EMBL" id="HGW92626.1"/>
    </source>
</evidence>
<dbReference type="PRINTS" id="PR00344">
    <property type="entry name" value="BCTRLSENSOR"/>
</dbReference>
<accession>A0A7C4YH77</accession>
<comment type="catalytic activity">
    <reaction evidence="1">
        <text>ATP + protein L-histidine = ADP + protein N-phospho-L-histidine.</text>
        <dbReference type="EC" id="2.7.13.3"/>
    </reaction>
</comment>
<dbReference type="PROSITE" id="PS50885">
    <property type="entry name" value="HAMP"/>
    <property type="match status" value="1"/>
</dbReference>
<evidence type="ECO:0000256" key="5">
    <source>
        <dbReference type="ARBA" id="ARBA00022679"/>
    </source>
</evidence>
<dbReference type="InterPro" id="IPR036097">
    <property type="entry name" value="HisK_dim/P_sf"/>
</dbReference>
<dbReference type="EC" id="2.7.13.3" evidence="3"/>
<dbReference type="SMART" id="SM00091">
    <property type="entry name" value="PAS"/>
    <property type="match status" value="1"/>
</dbReference>
<dbReference type="Pfam" id="PF00512">
    <property type="entry name" value="HisKA"/>
    <property type="match status" value="1"/>
</dbReference>
<proteinExistence type="predicted"/>
<dbReference type="EMBL" id="DTHG01000105">
    <property type="protein sequence ID" value="HGW92626.1"/>
    <property type="molecule type" value="Genomic_DNA"/>
</dbReference>
<dbReference type="Pfam" id="PF02518">
    <property type="entry name" value="HATPase_c"/>
    <property type="match status" value="1"/>
</dbReference>
<evidence type="ECO:0000256" key="7">
    <source>
        <dbReference type="ARBA" id="ARBA00023012"/>
    </source>
</evidence>
<dbReference type="Pfam" id="PF16736">
    <property type="entry name" value="sCache_like"/>
    <property type="match status" value="1"/>
</dbReference>
<dbReference type="InterPro" id="IPR031967">
    <property type="entry name" value="PhoR_single_Cache-like_dom"/>
</dbReference>
<dbReference type="InterPro" id="IPR000014">
    <property type="entry name" value="PAS"/>
</dbReference>
<dbReference type="Gene3D" id="3.30.565.10">
    <property type="entry name" value="Histidine kinase-like ATPase, C-terminal domain"/>
    <property type="match status" value="1"/>
</dbReference>
<feature type="coiled-coil region" evidence="9">
    <location>
        <begin position="240"/>
        <end position="267"/>
    </location>
</feature>
<dbReference type="SMART" id="SM00387">
    <property type="entry name" value="HATPase_c"/>
    <property type="match status" value="1"/>
</dbReference>
<dbReference type="SUPFAM" id="SSF158472">
    <property type="entry name" value="HAMP domain-like"/>
    <property type="match status" value="1"/>
</dbReference>
<keyword evidence="7" id="KW-0902">Two-component regulatory system</keyword>